<evidence type="ECO:0000256" key="1">
    <source>
        <dbReference type="SAM" id="MobiDB-lite"/>
    </source>
</evidence>
<proteinExistence type="predicted"/>
<dbReference type="EMBL" id="CP019343">
    <property type="protein sequence ID" value="ARN75381.1"/>
    <property type="molecule type" value="Genomic_DNA"/>
</dbReference>
<evidence type="ECO:0000313" key="3">
    <source>
        <dbReference type="Proteomes" id="UP000193450"/>
    </source>
</evidence>
<feature type="compositionally biased region" description="Low complexity" evidence="1">
    <location>
        <begin position="82"/>
        <end position="118"/>
    </location>
</feature>
<keyword evidence="3" id="KW-1185">Reference proteome</keyword>
<evidence type="ECO:0000313" key="2">
    <source>
        <dbReference type="EMBL" id="ARN75381.1"/>
    </source>
</evidence>
<gene>
    <name evidence="2" type="ORF">BST96_15430</name>
</gene>
<accession>A0A1X9NE05</accession>
<dbReference type="RefSeq" id="WP_085759558.1">
    <property type="nucleotide sequence ID" value="NZ_CP019343.1"/>
</dbReference>
<dbReference type="OrthoDB" id="6402943at2"/>
<sequence>MDQPLFDIIFTGQLVEGTDTDSAKSNLATLFKTSADNVEKIFNGKPQALKRGVDKAQALKYKAALHKAGLLVAFKAHQAASEAPAAKPQAPEQSQYQPPQQAPQHPSQQAETAAAPAQKAEDDWSLAPAGSDLLKDNERQQSPEVAVDTSNIKMVSAFMEPEPEVKAVPPAPDTRHLSAAAVGEDLLTEKPEAPPPLPLNLDNISLAPAGTELEQLQDQRPPLDPDISGISIAEAGADLLEGQVKPPPPPAPNTDHMSVAGDK</sequence>
<feature type="region of interest" description="Disordered" evidence="1">
    <location>
        <begin position="82"/>
        <end position="149"/>
    </location>
</feature>
<feature type="region of interest" description="Disordered" evidence="1">
    <location>
        <begin position="236"/>
        <end position="263"/>
    </location>
</feature>
<dbReference type="STRING" id="716816.BST96_15430"/>
<dbReference type="Proteomes" id="UP000193450">
    <property type="component" value="Chromosome"/>
</dbReference>
<protein>
    <submittedName>
        <fullName evidence="2">Uncharacterized protein</fullName>
    </submittedName>
</protein>
<name>A0A1X9NE05_9GAMM</name>
<dbReference type="AlphaFoldDB" id="A0A1X9NE05"/>
<reference evidence="2 3" key="1">
    <citation type="submission" date="2016-11" db="EMBL/GenBank/DDBJ databases">
        <title>Trade-off between light-utilization and light-protection in marine flavobacteria.</title>
        <authorList>
            <person name="Kumagai Y."/>
        </authorList>
    </citation>
    <scope>NUCLEOTIDE SEQUENCE [LARGE SCALE GENOMIC DNA]</scope>
    <source>
        <strain evidence="2 3">NBRC 107125</strain>
    </source>
</reference>
<organism evidence="2 3">
    <name type="scientific">Oceanicoccus sagamiensis</name>
    <dbReference type="NCBI Taxonomy" id="716816"/>
    <lineage>
        <taxon>Bacteria</taxon>
        <taxon>Pseudomonadati</taxon>
        <taxon>Pseudomonadota</taxon>
        <taxon>Gammaproteobacteria</taxon>
        <taxon>Cellvibrionales</taxon>
        <taxon>Spongiibacteraceae</taxon>
        <taxon>Oceanicoccus</taxon>
    </lineage>
</organism>
<dbReference type="KEGG" id="osg:BST96_15430"/>